<evidence type="ECO:0000259" key="12">
    <source>
        <dbReference type="Pfam" id="PF21639"/>
    </source>
</evidence>
<keyword evidence="6" id="KW-0653">Protein transport</keyword>
<name>F8QC57_SERL3</name>
<feature type="domain" description="Origin recognition complex subunit 5 C-terminal" evidence="11">
    <location>
        <begin position="392"/>
        <end position="565"/>
    </location>
</feature>
<feature type="transmembrane region" description="Helical" evidence="10">
    <location>
        <begin position="671"/>
        <end position="690"/>
    </location>
</feature>
<dbReference type="GO" id="GO:0015031">
    <property type="term" value="P:protein transport"/>
    <property type="evidence" value="ECO:0007669"/>
    <property type="project" value="UniProtKB-KW"/>
</dbReference>
<keyword evidence="8 10" id="KW-0472">Membrane</keyword>
<evidence type="ECO:0000256" key="2">
    <source>
        <dbReference type="ARBA" id="ARBA00008807"/>
    </source>
</evidence>
<dbReference type="InterPro" id="IPR047088">
    <property type="entry name" value="ORC5_C"/>
</dbReference>
<feature type="transmembrane region" description="Helical" evidence="10">
    <location>
        <begin position="770"/>
        <end position="790"/>
    </location>
</feature>
<evidence type="ECO:0000256" key="10">
    <source>
        <dbReference type="SAM" id="Phobius"/>
    </source>
</evidence>
<evidence type="ECO:0000256" key="1">
    <source>
        <dbReference type="ARBA" id="ARBA00004141"/>
    </source>
</evidence>
<keyword evidence="3" id="KW-0813">Transport</keyword>
<feature type="domain" description="ORC5 lid" evidence="12">
    <location>
        <begin position="258"/>
        <end position="299"/>
    </location>
</feature>
<evidence type="ECO:0000313" key="13">
    <source>
        <dbReference type="EMBL" id="EGN94176.1"/>
    </source>
</evidence>
<dbReference type="GO" id="GO:0016020">
    <property type="term" value="C:membrane"/>
    <property type="evidence" value="ECO:0007669"/>
    <property type="project" value="UniProtKB-SubCell"/>
</dbReference>
<dbReference type="HOGENOM" id="CLU_005406_0_0_1"/>
<evidence type="ECO:0000256" key="4">
    <source>
        <dbReference type="ARBA" id="ARBA00022692"/>
    </source>
</evidence>
<proteinExistence type="inferred from homology"/>
<evidence type="ECO:0000259" key="11">
    <source>
        <dbReference type="Pfam" id="PF14630"/>
    </source>
</evidence>
<keyword evidence="5" id="KW-0571">Peptide transport</keyword>
<feature type="transmembrane region" description="Helical" evidence="10">
    <location>
        <begin position="873"/>
        <end position="893"/>
    </location>
</feature>
<keyword evidence="4 10" id="KW-0812">Transmembrane</keyword>
<evidence type="ECO:0008006" key="15">
    <source>
        <dbReference type="Google" id="ProtNLM"/>
    </source>
</evidence>
<feature type="transmembrane region" description="Helical" evidence="10">
    <location>
        <begin position="983"/>
        <end position="1004"/>
    </location>
</feature>
<dbReference type="Pfam" id="PF14630">
    <property type="entry name" value="ORC5_C"/>
    <property type="match status" value="1"/>
</dbReference>
<feature type="compositionally biased region" description="Basic and acidic residues" evidence="9">
    <location>
        <begin position="584"/>
        <end position="604"/>
    </location>
</feature>
<dbReference type="OrthoDB" id="9986677at2759"/>
<evidence type="ECO:0000256" key="6">
    <source>
        <dbReference type="ARBA" id="ARBA00022927"/>
    </source>
</evidence>
<dbReference type="Pfam" id="PF03169">
    <property type="entry name" value="OPT"/>
    <property type="match status" value="1"/>
</dbReference>
<feature type="transmembrane region" description="Helical" evidence="10">
    <location>
        <begin position="835"/>
        <end position="853"/>
    </location>
</feature>
<feature type="transmembrane region" description="Helical" evidence="10">
    <location>
        <begin position="1231"/>
        <end position="1251"/>
    </location>
</feature>
<dbReference type="NCBIfam" id="TIGR00728">
    <property type="entry name" value="OPT_sfam"/>
    <property type="match status" value="1"/>
</dbReference>
<evidence type="ECO:0000256" key="7">
    <source>
        <dbReference type="ARBA" id="ARBA00022989"/>
    </source>
</evidence>
<feature type="region of interest" description="Disordered" evidence="9">
    <location>
        <begin position="583"/>
        <end position="614"/>
    </location>
</feature>
<feature type="transmembrane region" description="Helical" evidence="10">
    <location>
        <begin position="697"/>
        <end position="717"/>
    </location>
</feature>
<feature type="transmembrane region" description="Helical" evidence="10">
    <location>
        <begin position="1307"/>
        <end position="1329"/>
    </location>
</feature>
<comment type="similarity">
    <text evidence="2">Belongs to the oligopeptide OPT transporter family.</text>
</comment>
<feature type="transmembrane region" description="Helical" evidence="10">
    <location>
        <begin position="905"/>
        <end position="929"/>
    </location>
</feature>
<feature type="transmembrane region" description="Helical" evidence="10">
    <location>
        <begin position="1062"/>
        <end position="1085"/>
    </location>
</feature>
<gene>
    <name evidence="13" type="ORF">SERLA73DRAFT_78096</name>
</gene>
<protein>
    <recommendedName>
        <fullName evidence="15">Oligopeptide transporter</fullName>
    </recommendedName>
</protein>
<accession>F8QC57</accession>
<dbReference type="EMBL" id="GL945489">
    <property type="protein sequence ID" value="EGN94176.1"/>
    <property type="molecule type" value="Genomic_DNA"/>
</dbReference>
<evidence type="ECO:0000256" key="8">
    <source>
        <dbReference type="ARBA" id="ARBA00023136"/>
    </source>
</evidence>
<dbReference type="InterPro" id="IPR048866">
    <property type="entry name" value="ORC5_lid"/>
</dbReference>
<dbReference type="Proteomes" id="UP000008063">
    <property type="component" value="Unassembled WGS sequence"/>
</dbReference>
<feature type="region of interest" description="Disordered" evidence="9">
    <location>
        <begin position="415"/>
        <end position="441"/>
    </location>
</feature>
<dbReference type="Pfam" id="PF21639">
    <property type="entry name" value="ORC5_lid"/>
    <property type="match status" value="1"/>
</dbReference>
<evidence type="ECO:0000256" key="9">
    <source>
        <dbReference type="SAM" id="MobiDB-lite"/>
    </source>
</evidence>
<keyword evidence="7 10" id="KW-1133">Transmembrane helix</keyword>
<evidence type="ECO:0000256" key="3">
    <source>
        <dbReference type="ARBA" id="ARBA00022448"/>
    </source>
</evidence>
<feature type="transmembrane region" description="Helical" evidence="10">
    <location>
        <begin position="1036"/>
        <end position="1056"/>
    </location>
</feature>
<dbReference type="InParanoid" id="F8QC57"/>
<feature type="transmembrane region" description="Helical" evidence="10">
    <location>
        <begin position="737"/>
        <end position="758"/>
    </location>
</feature>
<comment type="subcellular location">
    <subcellularLocation>
        <location evidence="1">Membrane</location>
        <topology evidence="1">Multi-pass membrane protein</topology>
    </subcellularLocation>
</comment>
<evidence type="ECO:0000313" key="14">
    <source>
        <dbReference type="Proteomes" id="UP000008063"/>
    </source>
</evidence>
<dbReference type="NCBIfam" id="TIGR00727">
    <property type="entry name" value="ISP4_OPT"/>
    <property type="match status" value="1"/>
</dbReference>
<reference evidence="14" key="1">
    <citation type="journal article" date="2011" name="Science">
        <title>The plant cell wall-decomposing machinery underlies the functional diversity of forest fungi.</title>
        <authorList>
            <person name="Eastwood D.C."/>
            <person name="Floudas D."/>
            <person name="Binder M."/>
            <person name="Majcherczyk A."/>
            <person name="Schneider P."/>
            <person name="Aerts A."/>
            <person name="Asiegbu F.O."/>
            <person name="Baker S.E."/>
            <person name="Barry K."/>
            <person name="Bendiksby M."/>
            <person name="Blumentritt M."/>
            <person name="Coutinho P.M."/>
            <person name="Cullen D."/>
            <person name="de Vries R.P."/>
            <person name="Gathman A."/>
            <person name="Goodell B."/>
            <person name="Henrissat B."/>
            <person name="Ihrmark K."/>
            <person name="Kauserud H."/>
            <person name="Kohler A."/>
            <person name="LaButti K."/>
            <person name="Lapidus A."/>
            <person name="Lavin J.L."/>
            <person name="Lee Y.-H."/>
            <person name="Lindquist E."/>
            <person name="Lilly W."/>
            <person name="Lucas S."/>
            <person name="Morin E."/>
            <person name="Murat C."/>
            <person name="Oguiza J.A."/>
            <person name="Park J."/>
            <person name="Pisabarro A.G."/>
            <person name="Riley R."/>
            <person name="Rosling A."/>
            <person name="Salamov A."/>
            <person name="Schmidt O."/>
            <person name="Schmutz J."/>
            <person name="Skrede I."/>
            <person name="Stenlid J."/>
            <person name="Wiebenga A."/>
            <person name="Xie X."/>
            <person name="Kuees U."/>
            <person name="Hibbett D.S."/>
            <person name="Hoffmeister D."/>
            <person name="Hoegberg N."/>
            <person name="Martin F."/>
            <person name="Grigoriev I.V."/>
            <person name="Watkinson S.C."/>
        </authorList>
    </citation>
    <scope>NUCLEOTIDE SEQUENCE [LARGE SCALE GENOMIC DNA]</scope>
    <source>
        <strain evidence="14">strain S7.3</strain>
    </source>
</reference>
<dbReference type="eggNOG" id="KOG2262">
    <property type="taxonomic scope" value="Eukaryota"/>
</dbReference>
<feature type="transmembrane region" description="Helical" evidence="10">
    <location>
        <begin position="802"/>
        <end position="823"/>
    </location>
</feature>
<dbReference type="FunCoup" id="F8QC57">
    <property type="interactions" value="60"/>
</dbReference>
<sequence>MESDEVGLLENLVEEHPGYAKFIDDILMLTSSYLPPFIYINDTTNPRITSSVLDSVFGRLSQPQDWEYPPVRYARVNAVACFTARLFYDSVLNTLAGWKVRWQEGCENWPGDGQRWNDSIDSFLHGLKALHDSTGSSSHTVHKGKEKAPVQDQKPVMVIVIEKAERLKENLPELIIPLTRLAEMSQVNISTIFLSAVRWEDIKPSLGASPDPYYIDIEPHNKQDTIERLVSAFHSASFSQLSFNGINNIYHPALLPLYEHYAAMIYSICAVYTHDPYELQYIAAARWPGFVKPVLDEHRQAQGLARGDQSEEDQELIAIELAPPSEDQRMWLTRYFTPSITAALEALHPRSISAGEWALKNMPEPNLLSLEVVPRPLDRTKLGQKDNSMEHLPRMSKFILLAAFLASTNPAKTDVKMFGRGAGERKRRRRNGSPRKGAGRGGVAKVGFCSWLMEVPLLNSFSLYKKVPQRLSGPAPFPLDRLIAILGALLEENDVEMRPPAPDYVFPGEYTEMEIGRVQVYAAIGELTSMRTLYRTTPPEKLDGPPMFKCGIPFEAAQALARELKPVPLMPTEFVSEIPVIAPRHFDSEGKDPQDEDGEGRLADEESLQSRPLSQASAFSDYLSELDDPNLERTLSHSTTEFDDESPYPEVRSAVANTDDQSIPVTTLRTWVIGLAWAIIMPGVNQFFFFRFPSVPITGIVAQLLSFPIGRFWAAYLPQVQIFGVSLNPGPFTIKEHVLITIMASVGAQSAYATDVIAVQRVYYNQYYNFSYQWFIVMSTQLIGFSAGGVARRFLVSPPSMIWPSTLVSCALFNTLHSQYYAGIGNLGGISRERFFVYGFLCSFVWYFFPGYLFQALSYFSWVTWIAPENAAIAQLFGYVHGMGMSVITFDWSQIAYIGSPLATPWWASANVFGGFIVFYWIITPILYFTNTWYSLYMPISSRTSYDNTMSSYNVTRILTPNATLDMGAYKAYSPLYVSTTFAMSYGLSFASITAILIHAFLHFRIQIMQQARRSLGEQPDIHARLMARYPQVPEWWYLILFAAMFALGVISIELWPTDMPVWAFVIALVIAFTYIIPVGMIQAITNQQRAARKISVITELIIGYALPGRPIAMMMFKTWGYIALTFTADFKLGHYMKIPPRKMFWCQIVATIIAGTTQLAVQEWMFANIPDMCTPNQKDGFICPSTEVFGTASIIWGVIGPRLQFSQGHTYYCEIFSIVDRWLYRINQMFTALLFFFLVGAIAPLIPWLITKRYPNNFLHSFPLIFDGTYLIPPATALNYVPWALVGFIFQHVIRRRNFSWWTKYNYVLSAALDAGLAVSIIVIYFVLQYPGDGYIGANNVLTWWGNTVFRTNYDGQGIPVRQLAKGQTFGPSADTW</sequence>
<dbReference type="GO" id="GO:0035673">
    <property type="term" value="F:oligopeptide transmembrane transporter activity"/>
    <property type="evidence" value="ECO:0007669"/>
    <property type="project" value="InterPro"/>
</dbReference>
<feature type="transmembrane region" description="Helical" evidence="10">
    <location>
        <begin position="1271"/>
        <end position="1295"/>
    </location>
</feature>
<dbReference type="InterPro" id="IPR004648">
    <property type="entry name" value="Oligpept_transpt"/>
</dbReference>
<evidence type="ECO:0000256" key="5">
    <source>
        <dbReference type="ARBA" id="ARBA00022856"/>
    </source>
</evidence>
<dbReference type="InterPro" id="IPR004813">
    <property type="entry name" value="OPT"/>
</dbReference>
<keyword evidence="14" id="KW-1185">Reference proteome</keyword>
<organism evidence="14">
    <name type="scientific">Serpula lacrymans var. lacrymans (strain S7.3)</name>
    <name type="common">Dry rot fungus</name>
    <dbReference type="NCBI Taxonomy" id="936435"/>
    <lineage>
        <taxon>Eukaryota</taxon>
        <taxon>Fungi</taxon>
        <taxon>Dikarya</taxon>
        <taxon>Basidiomycota</taxon>
        <taxon>Agaricomycotina</taxon>
        <taxon>Agaricomycetes</taxon>
        <taxon>Agaricomycetidae</taxon>
        <taxon>Boletales</taxon>
        <taxon>Coniophorineae</taxon>
        <taxon>Serpulaceae</taxon>
        <taxon>Serpula</taxon>
    </lineage>
</organism>
<dbReference type="PANTHER" id="PTHR22601">
    <property type="entry name" value="ISP4 LIKE PROTEIN"/>
    <property type="match status" value="1"/>
</dbReference>